<comment type="caution">
    <text evidence="1">The sequence shown here is derived from an EMBL/GenBank/DDBJ whole genome shotgun (WGS) entry which is preliminary data.</text>
</comment>
<reference evidence="2" key="1">
    <citation type="submission" date="2024-06" db="EMBL/GenBank/DDBJ databases">
        <title>Multi-omics analyses provide insights into the biosynthesis of the anticancer antibiotic pleurotin in Hohenbuehelia grisea.</title>
        <authorList>
            <person name="Weaver J.A."/>
            <person name="Alberti F."/>
        </authorList>
    </citation>
    <scope>NUCLEOTIDE SEQUENCE [LARGE SCALE GENOMIC DNA]</scope>
    <source>
        <strain evidence="2">T-177</strain>
    </source>
</reference>
<gene>
    <name evidence="1" type="ORF">HGRIS_009225</name>
</gene>
<dbReference type="Proteomes" id="UP001556367">
    <property type="component" value="Unassembled WGS sequence"/>
</dbReference>
<sequence length="223" mass="25846">MGLNIRIPCKSSTSIDPTSNPTSTPDVSDVLVELDDVNKRIYTVLSRVPESSDDPHVRPSLRRELIKWISRASAYQYIPCTCIPDKTCRFLPPRLRYGYKFTREQALAANQELAPENDRVPPLSQFKEMCAESIDIVQERTYTAGSWLACRTETILNHEHEADWCMAWEKGEKVQIFTFRDTWRFGSPPSDVQVAEISQMMFGKYVEPMWYLDADKCYWIAKY</sequence>
<dbReference type="EMBL" id="JASNQZ010000012">
    <property type="protein sequence ID" value="KAL0949144.1"/>
    <property type="molecule type" value="Genomic_DNA"/>
</dbReference>
<protein>
    <submittedName>
        <fullName evidence="1">Uncharacterized protein</fullName>
    </submittedName>
</protein>
<evidence type="ECO:0000313" key="2">
    <source>
        <dbReference type="Proteomes" id="UP001556367"/>
    </source>
</evidence>
<keyword evidence="2" id="KW-1185">Reference proteome</keyword>
<organism evidence="1 2">
    <name type="scientific">Hohenbuehelia grisea</name>
    <dbReference type="NCBI Taxonomy" id="104357"/>
    <lineage>
        <taxon>Eukaryota</taxon>
        <taxon>Fungi</taxon>
        <taxon>Dikarya</taxon>
        <taxon>Basidiomycota</taxon>
        <taxon>Agaricomycotina</taxon>
        <taxon>Agaricomycetes</taxon>
        <taxon>Agaricomycetidae</taxon>
        <taxon>Agaricales</taxon>
        <taxon>Pleurotineae</taxon>
        <taxon>Pleurotaceae</taxon>
        <taxon>Hohenbuehelia</taxon>
    </lineage>
</organism>
<accession>A0ABR3J0H8</accession>
<proteinExistence type="predicted"/>
<evidence type="ECO:0000313" key="1">
    <source>
        <dbReference type="EMBL" id="KAL0949144.1"/>
    </source>
</evidence>
<name>A0ABR3J0H8_9AGAR</name>